<evidence type="ECO:0008006" key="3">
    <source>
        <dbReference type="Google" id="ProtNLM"/>
    </source>
</evidence>
<dbReference type="EMBL" id="CP011387">
    <property type="protein sequence ID" value="ANE44185.1"/>
    <property type="molecule type" value="Genomic_DNA"/>
</dbReference>
<dbReference type="PATRIC" id="fig|1182568.3.peg.2250"/>
<dbReference type="RefSeq" id="WP_064015268.1">
    <property type="nucleotide sequence ID" value="NZ_CP011387.1"/>
</dbReference>
<protein>
    <recommendedName>
        <fullName evidence="3">Transposase</fullName>
    </recommendedName>
</protein>
<dbReference type="OrthoDB" id="74073at2"/>
<name>A0A172TAW7_9DEIO</name>
<sequence length="76" mass="8020">MPGQTAGNGKSLGRAFLVRRNALWAKLRGLEPGTAFEETLAELSALIGWNRARILAGLGLPEQGAAEAEARAGRHP</sequence>
<keyword evidence="2" id="KW-1185">Reference proteome</keyword>
<organism evidence="1 2">
    <name type="scientific">Deinococcus puniceus</name>
    <dbReference type="NCBI Taxonomy" id="1182568"/>
    <lineage>
        <taxon>Bacteria</taxon>
        <taxon>Thermotogati</taxon>
        <taxon>Deinococcota</taxon>
        <taxon>Deinococci</taxon>
        <taxon>Deinococcales</taxon>
        <taxon>Deinococcaceae</taxon>
        <taxon>Deinococcus</taxon>
    </lineage>
</organism>
<dbReference type="STRING" id="1182568.SU48_10845"/>
<reference evidence="1 2" key="1">
    <citation type="submission" date="2015-01" db="EMBL/GenBank/DDBJ databases">
        <title>Deinococcus puniceus/DY1/ whole genome sequencing.</title>
        <authorList>
            <person name="Kim M.K."/>
            <person name="Srinivasan S."/>
            <person name="Lee J.-J."/>
        </authorList>
    </citation>
    <scope>NUCLEOTIDE SEQUENCE [LARGE SCALE GENOMIC DNA]</scope>
    <source>
        <strain evidence="1 2">DY1</strain>
    </source>
</reference>
<dbReference type="Proteomes" id="UP000077363">
    <property type="component" value="Chromosome"/>
</dbReference>
<dbReference type="KEGG" id="dpu:SU48_10845"/>
<accession>A0A172TAW7</accession>
<gene>
    <name evidence="1" type="ORF">SU48_10845</name>
</gene>
<evidence type="ECO:0000313" key="1">
    <source>
        <dbReference type="EMBL" id="ANE44185.1"/>
    </source>
</evidence>
<evidence type="ECO:0000313" key="2">
    <source>
        <dbReference type="Proteomes" id="UP000077363"/>
    </source>
</evidence>
<dbReference type="AlphaFoldDB" id="A0A172TAW7"/>
<proteinExistence type="predicted"/>